<organism evidence="1 2">
    <name type="scientific">Acetatifactor muris</name>
    <dbReference type="NCBI Taxonomy" id="879566"/>
    <lineage>
        <taxon>Bacteria</taxon>
        <taxon>Bacillati</taxon>
        <taxon>Bacillota</taxon>
        <taxon>Clostridia</taxon>
        <taxon>Lachnospirales</taxon>
        <taxon>Lachnospiraceae</taxon>
        <taxon>Acetatifactor</taxon>
    </lineage>
</organism>
<dbReference type="Proteomes" id="UP000236311">
    <property type="component" value="Unassembled WGS sequence"/>
</dbReference>
<dbReference type="EMBL" id="OFSM01000046">
    <property type="protein sequence ID" value="SOY32342.1"/>
    <property type="molecule type" value="Genomic_DNA"/>
</dbReference>
<dbReference type="AlphaFoldDB" id="A0A2K4ZPN9"/>
<protein>
    <submittedName>
        <fullName evidence="1">Uncharacterized protein</fullName>
    </submittedName>
</protein>
<keyword evidence="2" id="KW-1185">Reference proteome</keyword>
<gene>
    <name evidence="1" type="ORF">AMURIS_05100</name>
</gene>
<accession>A0A2K4ZPN9</accession>
<evidence type="ECO:0000313" key="2">
    <source>
        <dbReference type="Proteomes" id="UP000236311"/>
    </source>
</evidence>
<name>A0A2K4ZPN9_9FIRM</name>
<sequence length="62" mass="7461">MLFEEEIKEADEKLHKKGYYVSNMVEPYDNLYEVYDKNSNVIIDYLTVMQLIQLSRMINQIP</sequence>
<dbReference type="OrthoDB" id="9992793at2"/>
<dbReference type="RefSeq" id="WP_103242296.1">
    <property type="nucleotide sequence ID" value="NZ_JANJZD010000052.1"/>
</dbReference>
<reference evidence="1 2" key="1">
    <citation type="submission" date="2018-01" db="EMBL/GenBank/DDBJ databases">
        <authorList>
            <person name="Gaut B.S."/>
            <person name="Morton B.R."/>
            <person name="Clegg M.T."/>
            <person name="Duvall M.R."/>
        </authorList>
    </citation>
    <scope>NUCLEOTIDE SEQUENCE [LARGE SCALE GENOMIC DNA]</scope>
    <source>
        <strain evidence="1">GP69</strain>
    </source>
</reference>
<proteinExistence type="predicted"/>
<evidence type="ECO:0000313" key="1">
    <source>
        <dbReference type="EMBL" id="SOY32342.1"/>
    </source>
</evidence>